<feature type="region of interest" description="Disordered" evidence="1">
    <location>
        <begin position="1"/>
        <end position="27"/>
    </location>
</feature>
<dbReference type="Pfam" id="PF10135">
    <property type="entry name" value="Rod-binding"/>
    <property type="match status" value="1"/>
</dbReference>
<dbReference type="RefSeq" id="WP_034961190.1">
    <property type="nucleotide sequence ID" value="NZ_JMIW01000006.1"/>
</dbReference>
<protein>
    <recommendedName>
        <fullName evidence="2">Flagellar protein FlgJ N-terminal domain-containing protein</fullName>
    </recommendedName>
</protein>
<dbReference type="InterPro" id="IPR019301">
    <property type="entry name" value="Flagellar_prot_FlgJ_N"/>
</dbReference>
<proteinExistence type="predicted"/>
<sequence>MIGPVNGSLAPVSGTSPNSLTPTPLTPEQQELREAAQGFEAIMIRKFLEAARETPFTEDTPLTGGGMKQYKTMRDEHFADIAVSNGGLGFARSIEEQLAQFVSAKRVE</sequence>
<organism evidence="3 4">
    <name type="scientific">Erythrobacter longus</name>
    <dbReference type="NCBI Taxonomy" id="1044"/>
    <lineage>
        <taxon>Bacteria</taxon>
        <taxon>Pseudomonadati</taxon>
        <taxon>Pseudomonadota</taxon>
        <taxon>Alphaproteobacteria</taxon>
        <taxon>Sphingomonadales</taxon>
        <taxon>Erythrobacteraceae</taxon>
        <taxon>Erythrobacter/Porphyrobacter group</taxon>
        <taxon>Erythrobacter</taxon>
    </lineage>
</organism>
<evidence type="ECO:0000313" key="4">
    <source>
        <dbReference type="Proteomes" id="UP000027647"/>
    </source>
</evidence>
<feature type="compositionally biased region" description="Low complexity" evidence="1">
    <location>
        <begin position="15"/>
        <end position="27"/>
    </location>
</feature>
<name>A0A074M930_ERYLO</name>
<gene>
    <name evidence="3" type="ORF">EH31_14685</name>
</gene>
<dbReference type="OrthoDB" id="8481704at2"/>
<dbReference type="eggNOG" id="COG3951">
    <property type="taxonomic scope" value="Bacteria"/>
</dbReference>
<evidence type="ECO:0000313" key="3">
    <source>
        <dbReference type="EMBL" id="KEO89270.1"/>
    </source>
</evidence>
<comment type="caution">
    <text evidence="3">The sequence shown here is derived from an EMBL/GenBank/DDBJ whole genome shotgun (WGS) entry which is preliminary data.</text>
</comment>
<dbReference type="STRING" id="1044.EH31_14685"/>
<dbReference type="EMBL" id="JMIW01000006">
    <property type="protein sequence ID" value="KEO89270.1"/>
    <property type="molecule type" value="Genomic_DNA"/>
</dbReference>
<keyword evidence="4" id="KW-1185">Reference proteome</keyword>
<dbReference type="AlphaFoldDB" id="A0A074M930"/>
<dbReference type="Proteomes" id="UP000027647">
    <property type="component" value="Unassembled WGS sequence"/>
</dbReference>
<evidence type="ECO:0000259" key="2">
    <source>
        <dbReference type="Pfam" id="PF10135"/>
    </source>
</evidence>
<evidence type="ECO:0000256" key="1">
    <source>
        <dbReference type="SAM" id="MobiDB-lite"/>
    </source>
</evidence>
<feature type="domain" description="Flagellar protein FlgJ N-terminal" evidence="2">
    <location>
        <begin position="52"/>
        <end position="97"/>
    </location>
</feature>
<reference evidence="3 4" key="1">
    <citation type="submission" date="2014-04" db="EMBL/GenBank/DDBJ databases">
        <title>A comprehensive comparison of genomes of Erythrobacter spp. strains.</title>
        <authorList>
            <person name="Zheng Q."/>
        </authorList>
    </citation>
    <scope>NUCLEOTIDE SEQUENCE [LARGE SCALE GENOMIC DNA]</scope>
    <source>
        <strain evidence="3 4">DSM 6997</strain>
    </source>
</reference>
<accession>A0A074M930</accession>